<evidence type="ECO:0000256" key="4">
    <source>
        <dbReference type="ARBA" id="ARBA00022694"/>
    </source>
</evidence>
<proteinExistence type="inferred from homology"/>
<comment type="caution">
    <text evidence="7">The sequence shown here is derived from an EMBL/GenBank/DDBJ whole genome shotgun (WGS) entry which is preliminary data.</text>
</comment>
<comment type="similarity">
    <text evidence="5">Belongs to the TDD superfamily. DTWD2 family.</text>
</comment>
<sequence length="219" mass="23526">MPAEPALQPPRSACPRCLRAACVCACLARPGVPWQGPVHLLLLQHPREQRETKGTARLLHQAVAGSRLLVGERWTDPPAPDGAAHPATTPASHHDVLLYPATPGDTALPAAPPLPAAWLAEPARLRLVVIDGTWRKSRRMLYESPWLQRLPRLALVAPPPSRYRIRRARGEGQLSTFEAAVLALGQLAPAHDPGPVLWPVFEAFVAAGLARLPAPAATA</sequence>
<dbReference type="PANTHER" id="PTHR21392:SF0">
    <property type="entry name" value="TRNA-URIDINE AMINOCARBOXYPROPYLTRANSFERASE 2"/>
    <property type="match status" value="1"/>
</dbReference>
<protein>
    <recommendedName>
        <fullName evidence="1">tRNA-uridine aminocarboxypropyltransferase</fullName>
        <ecNumber evidence="1">2.5.1.25</ecNumber>
    </recommendedName>
</protein>
<evidence type="ECO:0000313" key="7">
    <source>
        <dbReference type="EMBL" id="MEK8051885.1"/>
    </source>
</evidence>
<keyword evidence="2 7" id="KW-0808">Transferase</keyword>
<evidence type="ECO:0000256" key="3">
    <source>
        <dbReference type="ARBA" id="ARBA00022691"/>
    </source>
</evidence>
<dbReference type="EMBL" id="JBBUTH010000008">
    <property type="protein sequence ID" value="MEK8051885.1"/>
    <property type="molecule type" value="Genomic_DNA"/>
</dbReference>
<gene>
    <name evidence="7" type="ORF">AACH10_16655</name>
</gene>
<dbReference type="GO" id="GO:0016432">
    <property type="term" value="F:tRNA-uridine aminocarboxypropyltransferase activity"/>
    <property type="evidence" value="ECO:0007669"/>
    <property type="project" value="UniProtKB-EC"/>
</dbReference>
<reference evidence="7 8" key="1">
    <citation type="submission" date="2024-04" db="EMBL/GenBank/DDBJ databases">
        <title>Novel species of the genus Ideonella isolated from streams.</title>
        <authorList>
            <person name="Lu H."/>
        </authorList>
    </citation>
    <scope>NUCLEOTIDE SEQUENCE [LARGE SCALE GENOMIC DNA]</scope>
    <source>
        <strain evidence="7 8">DXS22W</strain>
    </source>
</reference>
<keyword evidence="4" id="KW-0819">tRNA processing</keyword>
<accession>A0ABU9CMQ0</accession>
<evidence type="ECO:0000259" key="6">
    <source>
        <dbReference type="SMART" id="SM01144"/>
    </source>
</evidence>
<evidence type="ECO:0000256" key="1">
    <source>
        <dbReference type="ARBA" id="ARBA00012386"/>
    </source>
</evidence>
<dbReference type="Pfam" id="PF03942">
    <property type="entry name" value="DTW"/>
    <property type="match status" value="1"/>
</dbReference>
<dbReference type="PANTHER" id="PTHR21392">
    <property type="entry name" value="TRNA-URIDINE AMINOCARBOXYPROPYLTRANSFERASE 2"/>
    <property type="match status" value="1"/>
</dbReference>
<dbReference type="RefSeq" id="WP_341411579.1">
    <property type="nucleotide sequence ID" value="NZ_JBBUTH010000008.1"/>
</dbReference>
<dbReference type="Proteomes" id="UP001365405">
    <property type="component" value="Unassembled WGS sequence"/>
</dbReference>
<dbReference type="InterPro" id="IPR039262">
    <property type="entry name" value="DTWD2/TAPT"/>
</dbReference>
<evidence type="ECO:0000256" key="2">
    <source>
        <dbReference type="ARBA" id="ARBA00022679"/>
    </source>
</evidence>
<dbReference type="SMART" id="SM01144">
    <property type="entry name" value="DTW"/>
    <property type="match status" value="1"/>
</dbReference>
<keyword evidence="3" id="KW-0949">S-adenosyl-L-methionine</keyword>
<evidence type="ECO:0000256" key="5">
    <source>
        <dbReference type="ARBA" id="ARBA00034489"/>
    </source>
</evidence>
<evidence type="ECO:0000313" key="8">
    <source>
        <dbReference type="Proteomes" id="UP001365405"/>
    </source>
</evidence>
<feature type="domain" description="DTW" evidence="6">
    <location>
        <begin position="10"/>
        <end position="213"/>
    </location>
</feature>
<dbReference type="EC" id="2.5.1.25" evidence="1"/>
<name>A0ABU9CMQ0_9BURK</name>
<dbReference type="InterPro" id="IPR005636">
    <property type="entry name" value="DTW"/>
</dbReference>
<organism evidence="7 8">
    <name type="scientific">Pseudaquabacterium inlustre</name>
    <dbReference type="NCBI Taxonomy" id="2984192"/>
    <lineage>
        <taxon>Bacteria</taxon>
        <taxon>Pseudomonadati</taxon>
        <taxon>Pseudomonadota</taxon>
        <taxon>Betaproteobacteria</taxon>
        <taxon>Burkholderiales</taxon>
        <taxon>Sphaerotilaceae</taxon>
        <taxon>Pseudaquabacterium</taxon>
    </lineage>
</organism>
<keyword evidence="8" id="KW-1185">Reference proteome</keyword>